<keyword evidence="3" id="KW-1185">Reference proteome</keyword>
<feature type="domain" description="Cupin type-2" evidence="1">
    <location>
        <begin position="39"/>
        <end position="94"/>
    </location>
</feature>
<dbReference type="RefSeq" id="WP_208851072.1">
    <property type="nucleotide sequence ID" value="NZ_JAGGDJ010000061.1"/>
</dbReference>
<organism evidence="2 3">
    <name type="scientific">Paenibacillus artemisiicola</name>
    <dbReference type="NCBI Taxonomy" id="1172618"/>
    <lineage>
        <taxon>Bacteria</taxon>
        <taxon>Bacillati</taxon>
        <taxon>Bacillota</taxon>
        <taxon>Bacilli</taxon>
        <taxon>Bacillales</taxon>
        <taxon>Paenibacillaceae</taxon>
        <taxon>Paenibacillus</taxon>
    </lineage>
</organism>
<proteinExistence type="predicted"/>
<accession>A0ABS3WJM1</accession>
<evidence type="ECO:0000313" key="3">
    <source>
        <dbReference type="Proteomes" id="UP000670947"/>
    </source>
</evidence>
<sequence length="121" mass="13215">MKIYAFGKAGDKTITQFDSKGASISRIIKHDKPTHIGCIHLEPGGNVGRHEATINQLFVVLNGQGWVTGKEGIAYRIKAGQAAYWEAGEAHESGTEHGMTAIVIESEQVEPLMTEIPWLNE</sequence>
<gene>
    <name evidence="2" type="ORF">I8J29_30530</name>
</gene>
<protein>
    <submittedName>
        <fullName evidence="2">Cupin</fullName>
    </submittedName>
</protein>
<dbReference type="Proteomes" id="UP000670947">
    <property type="component" value="Unassembled WGS sequence"/>
</dbReference>
<evidence type="ECO:0000313" key="2">
    <source>
        <dbReference type="EMBL" id="MBO7748520.1"/>
    </source>
</evidence>
<dbReference type="InterPro" id="IPR014710">
    <property type="entry name" value="RmlC-like_jellyroll"/>
</dbReference>
<dbReference type="Pfam" id="PF07883">
    <property type="entry name" value="Cupin_2"/>
    <property type="match status" value="1"/>
</dbReference>
<dbReference type="Gene3D" id="2.60.120.10">
    <property type="entry name" value="Jelly Rolls"/>
    <property type="match status" value="1"/>
</dbReference>
<dbReference type="InterPro" id="IPR013096">
    <property type="entry name" value="Cupin_2"/>
</dbReference>
<name>A0ABS3WJM1_9BACL</name>
<comment type="caution">
    <text evidence="2">The sequence shown here is derived from an EMBL/GenBank/DDBJ whole genome shotgun (WGS) entry which is preliminary data.</text>
</comment>
<evidence type="ECO:0000259" key="1">
    <source>
        <dbReference type="Pfam" id="PF07883"/>
    </source>
</evidence>
<dbReference type="EMBL" id="JAGGDJ010000061">
    <property type="protein sequence ID" value="MBO7748520.1"/>
    <property type="molecule type" value="Genomic_DNA"/>
</dbReference>
<dbReference type="SUPFAM" id="SSF51182">
    <property type="entry name" value="RmlC-like cupins"/>
    <property type="match status" value="1"/>
</dbReference>
<dbReference type="InterPro" id="IPR011051">
    <property type="entry name" value="RmlC_Cupin_sf"/>
</dbReference>
<reference evidence="2 3" key="1">
    <citation type="submission" date="2021-03" db="EMBL/GenBank/DDBJ databases">
        <title>Paenibacillus artemisicola MWE-103 whole genome sequence.</title>
        <authorList>
            <person name="Ham Y.J."/>
        </authorList>
    </citation>
    <scope>NUCLEOTIDE SEQUENCE [LARGE SCALE GENOMIC DNA]</scope>
    <source>
        <strain evidence="2 3">MWE-103</strain>
    </source>
</reference>